<dbReference type="STRING" id="1125725.HMPREF1325_1433"/>
<dbReference type="AlphaFoldDB" id="U1GS14"/>
<keyword evidence="10" id="KW-1185">Reference proteome</keyword>
<evidence type="ECO:0000313" key="9">
    <source>
        <dbReference type="Proteomes" id="UP000016412"/>
    </source>
</evidence>
<keyword evidence="4 6" id="KW-1133">Transmembrane helix</keyword>
<protein>
    <submittedName>
        <fullName evidence="7">Permease, cytosine/purine, uracil, thiamine, allantoin family</fullName>
    </submittedName>
</protein>
<dbReference type="Gene3D" id="1.10.4160.10">
    <property type="entry name" value="Hydantoin permease"/>
    <property type="match status" value="1"/>
</dbReference>
<sequence length="424" mass="44262">MAEKVKTSSDGQFASQAVPMDKRMKTVTLFGSLSGFVFMTTSLQAGAGMGFAADFMTVIKAIAVGCIFLAALACVMAAAASKTGLTFGQLCAYAYGKIGSKIIGFFIAFSLLGWTAVDAGLMASAINAIVPAVPYFPISLVCCVLFTLTAAFGMKVMSKLGSLCVPIIGIFGLVSMILGARSVGGMEGLLAYVPLPGSQAKFGALVGMAIGSWIGCACSLLPDFIRFAKSTKAAVGLSLLFMLIINPLMLIIGAIGAIATSKGDLPYVLAAQGLAIPGLLIGIFGNWGPAQGNEYSCALTWGNIFKLEHKKMTFICGAIALILTAFNFFAYFGSFIIFLSNCVPAIIGVFVADFLYTYRKGYPPAEQLQFNFDWRGLAAVAVGIVLAFAPLPGISQIWCVGGAIAVRLILSVVGKNSPAKIYVA</sequence>
<feature type="transmembrane region" description="Helical" evidence="6">
    <location>
        <begin position="132"/>
        <end position="153"/>
    </location>
</feature>
<evidence type="ECO:0000256" key="3">
    <source>
        <dbReference type="ARBA" id="ARBA00022692"/>
    </source>
</evidence>
<feature type="transmembrane region" description="Helical" evidence="6">
    <location>
        <begin position="370"/>
        <end position="389"/>
    </location>
</feature>
<dbReference type="PANTHER" id="PTHR30569:SF0">
    <property type="entry name" value="CYTOSINE PERMEASE"/>
    <property type="match status" value="1"/>
</dbReference>
<feature type="transmembrane region" description="Helical" evidence="6">
    <location>
        <begin position="160"/>
        <end position="180"/>
    </location>
</feature>
<evidence type="ECO:0000256" key="5">
    <source>
        <dbReference type="ARBA" id="ARBA00023136"/>
    </source>
</evidence>
<dbReference type="eggNOG" id="COG1457">
    <property type="taxonomic scope" value="Bacteria"/>
</dbReference>
<evidence type="ECO:0000313" key="8">
    <source>
        <dbReference type="EMBL" id="ERK04840.1"/>
    </source>
</evidence>
<dbReference type="GO" id="GO:0005886">
    <property type="term" value="C:plasma membrane"/>
    <property type="evidence" value="ECO:0007669"/>
    <property type="project" value="TreeGrafter"/>
</dbReference>
<feature type="transmembrane region" description="Helical" evidence="6">
    <location>
        <begin position="102"/>
        <end position="126"/>
    </location>
</feature>
<dbReference type="Proteomes" id="UP000016646">
    <property type="component" value="Unassembled WGS sequence"/>
</dbReference>
<dbReference type="RefSeq" id="WP_021331532.1">
    <property type="nucleotide sequence ID" value="NZ_AVQI01000011.1"/>
</dbReference>
<proteinExistence type="inferred from homology"/>
<evidence type="ECO:0000256" key="1">
    <source>
        <dbReference type="ARBA" id="ARBA00004141"/>
    </source>
</evidence>
<dbReference type="GO" id="GO:0015209">
    <property type="term" value="F:cytosine transmembrane transporter activity"/>
    <property type="evidence" value="ECO:0007669"/>
    <property type="project" value="InterPro"/>
</dbReference>
<comment type="subcellular location">
    <subcellularLocation>
        <location evidence="1">Membrane</location>
        <topology evidence="1">Multi-pass membrane protein</topology>
    </subcellularLocation>
</comment>
<feature type="transmembrane region" description="Helical" evidence="6">
    <location>
        <begin position="58"/>
        <end position="81"/>
    </location>
</feature>
<dbReference type="EMBL" id="AUZJ01000069">
    <property type="protein sequence ID" value="ERF59454.1"/>
    <property type="molecule type" value="Genomic_DNA"/>
</dbReference>
<dbReference type="Pfam" id="PF02133">
    <property type="entry name" value="Transp_cyt_pur"/>
    <property type="match status" value="1"/>
</dbReference>
<dbReference type="EMBL" id="AVQI01000011">
    <property type="protein sequence ID" value="ERK04840.1"/>
    <property type="molecule type" value="Genomic_DNA"/>
</dbReference>
<dbReference type="PATRIC" id="fig|1125725.3.peg.2569"/>
<organism evidence="7 9">
    <name type="scientific">Treponema socranskii subsp. socranskii VPI DR56BR1116 = ATCC 35536</name>
    <dbReference type="NCBI Taxonomy" id="1125725"/>
    <lineage>
        <taxon>Bacteria</taxon>
        <taxon>Pseudomonadati</taxon>
        <taxon>Spirochaetota</taxon>
        <taxon>Spirochaetia</taxon>
        <taxon>Spirochaetales</taxon>
        <taxon>Treponemataceae</taxon>
        <taxon>Treponema</taxon>
    </lineage>
</organism>
<comment type="caution">
    <text evidence="7">The sequence shown here is derived from an EMBL/GenBank/DDBJ whole genome shotgun (WGS) entry which is preliminary data.</text>
</comment>
<feature type="transmembrane region" description="Helical" evidence="6">
    <location>
        <begin position="265"/>
        <end position="285"/>
    </location>
</feature>
<reference evidence="9 10" key="1">
    <citation type="submission" date="2013-08" db="EMBL/GenBank/DDBJ databases">
        <authorList>
            <person name="Durkin A.S."/>
            <person name="Haft D.R."/>
            <person name="McCorrison J."/>
            <person name="Torralba M."/>
            <person name="Gillis M."/>
            <person name="Haft D.H."/>
            <person name="Methe B."/>
            <person name="Sutton G."/>
            <person name="Nelson K.E."/>
        </authorList>
    </citation>
    <scope>NUCLEOTIDE SEQUENCE [LARGE SCALE GENOMIC DNA]</scope>
    <source>
        <strain evidence="8 10">ATCC 35536</strain>
        <strain evidence="7 9">VPI DR56BR1116</strain>
    </source>
</reference>
<feature type="transmembrane region" description="Helical" evidence="6">
    <location>
        <begin position="233"/>
        <end position="259"/>
    </location>
</feature>
<dbReference type="InterPro" id="IPR001248">
    <property type="entry name" value="Pur-cyt_permease"/>
</dbReference>
<keyword evidence="5 6" id="KW-0472">Membrane</keyword>
<evidence type="ECO:0000313" key="7">
    <source>
        <dbReference type="EMBL" id="ERF59454.1"/>
    </source>
</evidence>
<name>U1GS14_TRESO</name>
<evidence type="ECO:0000313" key="10">
    <source>
        <dbReference type="Proteomes" id="UP000016646"/>
    </source>
</evidence>
<feature type="transmembrane region" description="Helical" evidence="6">
    <location>
        <begin position="336"/>
        <end position="358"/>
    </location>
</feature>
<keyword evidence="3 6" id="KW-0812">Transmembrane</keyword>
<gene>
    <name evidence="8" type="ORF">HMPREF0860_0926</name>
    <name evidence="7" type="ORF">HMPREF1325_1433</name>
</gene>
<evidence type="ECO:0000256" key="2">
    <source>
        <dbReference type="ARBA" id="ARBA00008974"/>
    </source>
</evidence>
<dbReference type="PANTHER" id="PTHR30569">
    <property type="entry name" value="CYTOSINE TRANSPORTER CODB"/>
    <property type="match status" value="1"/>
</dbReference>
<dbReference type="Proteomes" id="UP000016412">
    <property type="component" value="Unassembled WGS sequence"/>
</dbReference>
<feature type="transmembrane region" description="Helical" evidence="6">
    <location>
        <begin position="312"/>
        <end position="330"/>
    </location>
</feature>
<evidence type="ECO:0000256" key="4">
    <source>
        <dbReference type="ARBA" id="ARBA00022989"/>
    </source>
</evidence>
<accession>U1GS14</accession>
<dbReference type="InterPro" id="IPR030191">
    <property type="entry name" value="CodB"/>
</dbReference>
<evidence type="ECO:0000256" key="6">
    <source>
        <dbReference type="SAM" id="Phobius"/>
    </source>
</evidence>
<feature type="transmembrane region" description="Helical" evidence="6">
    <location>
        <begin position="200"/>
        <end position="221"/>
    </location>
</feature>
<feature type="transmembrane region" description="Helical" evidence="6">
    <location>
        <begin position="29"/>
        <end position="52"/>
    </location>
</feature>
<comment type="similarity">
    <text evidence="2">Belongs to the purine-cytosine permease (2.A.39) family.</text>
</comment>